<dbReference type="AlphaFoldDB" id="A0AA35ZBQ1"/>
<feature type="region of interest" description="Disordered" evidence="5">
    <location>
        <begin position="199"/>
        <end position="229"/>
    </location>
</feature>
<gene>
    <name evidence="7" type="ORF">LSALG_LOCUS28299</name>
</gene>
<keyword evidence="1" id="KW-0479">Metal-binding</keyword>
<keyword evidence="2 4" id="KW-0863">Zinc-finger</keyword>
<evidence type="ECO:0000256" key="1">
    <source>
        <dbReference type="ARBA" id="ARBA00022723"/>
    </source>
</evidence>
<evidence type="ECO:0000256" key="3">
    <source>
        <dbReference type="ARBA" id="ARBA00022833"/>
    </source>
</evidence>
<evidence type="ECO:0000256" key="2">
    <source>
        <dbReference type="ARBA" id="ARBA00022771"/>
    </source>
</evidence>
<feature type="region of interest" description="Disordered" evidence="5">
    <location>
        <begin position="247"/>
        <end position="274"/>
    </location>
</feature>
<evidence type="ECO:0000313" key="8">
    <source>
        <dbReference type="Proteomes" id="UP001177003"/>
    </source>
</evidence>
<keyword evidence="8" id="KW-1185">Reference proteome</keyword>
<accession>A0AA35ZBQ1</accession>
<reference evidence="7" key="1">
    <citation type="submission" date="2023-04" db="EMBL/GenBank/DDBJ databases">
        <authorList>
            <person name="Vijverberg K."/>
            <person name="Xiong W."/>
            <person name="Schranz E."/>
        </authorList>
    </citation>
    <scope>NUCLEOTIDE SEQUENCE</scope>
</reference>
<dbReference type="Pfam" id="PF04434">
    <property type="entry name" value="SWIM"/>
    <property type="match status" value="1"/>
</dbReference>
<sequence>MNSIKKIDPLAYEHLMERDPKFWCKAFFEVDRACDAYVNGISKSFNYVIDLARKRSLITMLEEIRIYAMERMYKMLLEGQSWGNLKICPSIRLKISKLKKQQRFWGVIPYRIQQYEVRIGNDGYVVDLNNNTCGCRSWQVSGIPCVHAVAVISYLNRNARDYITPWFHTTMFLTYYNHTINPLNGSSMWPEVTYMKPLPPKKKRLPGRPIIKRKTDQSERESQGKTRHTISKAGAVMRCTICRETSHNRSTCPTRPKDAASTSLPKKKKANKCKIEKGTMEPVQVDLSHPDPRRKSSGLRRIMEEVVMGSMSLENGFQMGCYDLEKWQQQEDPIQVEAPTQPGDDVQVDEHVQHVDVHVDDHVNDVPAQPVATGKRTRKYSEIITKIGLRRNVLKKEGSIDHHPLVLE</sequence>
<evidence type="ECO:0000313" key="7">
    <source>
        <dbReference type="EMBL" id="CAI9289037.1"/>
    </source>
</evidence>
<organism evidence="7 8">
    <name type="scientific">Lactuca saligna</name>
    <name type="common">Willowleaf lettuce</name>
    <dbReference type="NCBI Taxonomy" id="75948"/>
    <lineage>
        <taxon>Eukaryota</taxon>
        <taxon>Viridiplantae</taxon>
        <taxon>Streptophyta</taxon>
        <taxon>Embryophyta</taxon>
        <taxon>Tracheophyta</taxon>
        <taxon>Spermatophyta</taxon>
        <taxon>Magnoliopsida</taxon>
        <taxon>eudicotyledons</taxon>
        <taxon>Gunneridae</taxon>
        <taxon>Pentapetalae</taxon>
        <taxon>asterids</taxon>
        <taxon>campanulids</taxon>
        <taxon>Asterales</taxon>
        <taxon>Asteraceae</taxon>
        <taxon>Cichorioideae</taxon>
        <taxon>Cichorieae</taxon>
        <taxon>Lactucinae</taxon>
        <taxon>Lactuca</taxon>
    </lineage>
</organism>
<dbReference type="PANTHER" id="PTHR31973:SF189">
    <property type="entry name" value="TRANSPOSASE, MUDR, PLANT, MULE TRANSPOSASE DOMAIN PROTEIN-RELATED"/>
    <property type="match status" value="1"/>
</dbReference>
<dbReference type="PROSITE" id="PS50966">
    <property type="entry name" value="ZF_SWIM"/>
    <property type="match status" value="1"/>
</dbReference>
<dbReference type="InterPro" id="IPR007527">
    <property type="entry name" value="Znf_SWIM"/>
</dbReference>
<dbReference type="PANTHER" id="PTHR31973">
    <property type="entry name" value="POLYPROTEIN, PUTATIVE-RELATED"/>
    <property type="match status" value="1"/>
</dbReference>
<feature type="domain" description="SWIM-type" evidence="6">
    <location>
        <begin position="124"/>
        <end position="156"/>
    </location>
</feature>
<evidence type="ECO:0000256" key="4">
    <source>
        <dbReference type="PROSITE-ProRule" id="PRU00325"/>
    </source>
</evidence>
<feature type="compositionally biased region" description="Basic residues" evidence="5">
    <location>
        <begin position="199"/>
        <end position="212"/>
    </location>
</feature>
<dbReference type="SMART" id="SM00575">
    <property type="entry name" value="ZnF_PMZ"/>
    <property type="match status" value="1"/>
</dbReference>
<dbReference type="Proteomes" id="UP001177003">
    <property type="component" value="Chromosome 6"/>
</dbReference>
<evidence type="ECO:0000259" key="6">
    <source>
        <dbReference type="PROSITE" id="PS50966"/>
    </source>
</evidence>
<evidence type="ECO:0000256" key="5">
    <source>
        <dbReference type="SAM" id="MobiDB-lite"/>
    </source>
</evidence>
<protein>
    <recommendedName>
        <fullName evidence="6">SWIM-type domain-containing protein</fullName>
    </recommendedName>
</protein>
<dbReference type="EMBL" id="OX465082">
    <property type="protein sequence ID" value="CAI9289037.1"/>
    <property type="molecule type" value="Genomic_DNA"/>
</dbReference>
<keyword evidence="3" id="KW-0862">Zinc</keyword>
<dbReference type="GO" id="GO:0008270">
    <property type="term" value="F:zinc ion binding"/>
    <property type="evidence" value="ECO:0007669"/>
    <property type="project" value="UniProtKB-KW"/>
</dbReference>
<proteinExistence type="predicted"/>
<feature type="compositionally biased region" description="Basic and acidic residues" evidence="5">
    <location>
        <begin position="213"/>
        <end position="224"/>
    </location>
</feature>
<dbReference type="InterPro" id="IPR006564">
    <property type="entry name" value="Znf_PMZ"/>
</dbReference>
<name>A0AA35ZBQ1_LACSI</name>